<evidence type="ECO:0000256" key="1">
    <source>
        <dbReference type="SAM" id="SignalP"/>
    </source>
</evidence>
<gene>
    <name evidence="2" type="ORF">XD92_0018</name>
</gene>
<dbReference type="InterPro" id="IPR039513">
    <property type="entry name" value="PL-6"/>
</dbReference>
<dbReference type="SUPFAM" id="SSF51126">
    <property type="entry name" value="Pectin lyase-like"/>
    <property type="match status" value="1"/>
</dbReference>
<dbReference type="InterPro" id="IPR011050">
    <property type="entry name" value="Pectin_lyase_fold/virulence"/>
</dbReference>
<dbReference type="AlphaFoldDB" id="A0A117M188"/>
<dbReference type="Pfam" id="PF14592">
    <property type="entry name" value="Chondroitinas_B"/>
    <property type="match status" value="1"/>
</dbReference>
<proteinExistence type="predicted"/>
<dbReference type="Gene3D" id="2.60.40.4070">
    <property type="match status" value="1"/>
</dbReference>
<evidence type="ECO:0000313" key="3">
    <source>
        <dbReference type="Proteomes" id="UP000053860"/>
    </source>
</evidence>
<keyword evidence="1" id="KW-0732">Signal</keyword>
<dbReference type="EMBL" id="LGGN01000001">
    <property type="protein sequence ID" value="KUK78835.1"/>
    <property type="molecule type" value="Genomic_DNA"/>
</dbReference>
<sequence>MYKILKTVTLFLLLTTGVQAETVISTSFEKPEFSEGPIHGQQNWAVQSGSGYILVSQDSVGSGEQSVNFIAENSTLFITWTPYTSQTAGPTGVLYLDVWIRVDNLENKYFAISGYDLFNGSEKRDFVFEFNTPSSNQGILNVYDGSSKQAAGTWTEGVWNRISAKIDYSKSSYQVIFNNGDCITASFRETYTPPGSSVRIDGEKQFHQLRFNMGYDSAVGSADVFMDDLYMGTDPIPGISFEPAVYSWSIEVEQPEVGYIRLNPSMELYPDSTRVTAILDLPDGYLNQGWTGDLSGNDTVIAFWVTQNMSLGAMVGFDPLNPPDTYTITVVQPDTGKIVLDPYQEEYYAYSWVSARVEIPAGFLFGGWTGDLNSQDPEISWQILQDMIIGAEILEDTIPATIYTVSSPAEFKSRCQSSDLHPGDIIELTDGTYYTGGITITARGTPHKPVIIRAQNRGGAVLGGESYFNLKESEYVTIEGFEFISEVYTVIKLEACHHIRITRNIFHLTESEDSGSKWLLIGGIWNDPSKISHHNRVDYNLFENKQQSGNFITIDGGDNVSQYDVIAYNHFRNMGPRRENEMESIRVGVSGMSLTDGFTLIEHNLFEDCDGDPEIISIKSCKDTIRFNTFRECQGTVCLRQGHGSVVDANFFFGNGKEGTGGVRLYGRNHTIVNNYFENLAGHTWDAAITLTNGDVTSGAENAHWQIQNANILMNTFVNNQANIEIGYPRADQSWNKIPQNLFFYGNLLYDGINPAVVYLTPPGDITWKKNMAYDPDQTPLGIEVGEDEIWNINPLLQESHGFFRPSEESPAISYLDTLHWATDLLGRKRTLPGDGGALESDGTGAVVNYPLTGDHVGPYAETFPVSILNNRWKDSNHHIPEFFSLSGYPNPFNGSIRLDMYLPAPGFVTVDVLSVNGKLVRTLDHSFQPSGTYYLSWTPENLGSSVYFVRVKILDKQKVLKILYLK</sequence>
<organism evidence="2 3">
    <name type="scientific">Proteiniphilum acetatigenes</name>
    <dbReference type="NCBI Taxonomy" id="294710"/>
    <lineage>
        <taxon>Bacteria</taxon>
        <taxon>Pseudomonadati</taxon>
        <taxon>Bacteroidota</taxon>
        <taxon>Bacteroidia</taxon>
        <taxon>Bacteroidales</taxon>
        <taxon>Dysgonomonadaceae</taxon>
        <taxon>Proteiniphilum</taxon>
    </lineage>
</organism>
<feature type="chain" id="PRO_5007150973" evidence="1">
    <location>
        <begin position="21"/>
        <end position="967"/>
    </location>
</feature>
<dbReference type="InterPro" id="IPR012334">
    <property type="entry name" value="Pectin_lyas_fold"/>
</dbReference>
<reference evidence="3" key="1">
    <citation type="journal article" date="2015" name="MBio">
        <title>Genome-Resolved Metagenomic Analysis Reveals Roles for Candidate Phyla and Other Microbial Community Members in Biogeochemical Transformations in Oil Reservoirs.</title>
        <authorList>
            <person name="Hu P."/>
            <person name="Tom L."/>
            <person name="Singh A."/>
            <person name="Thomas B.C."/>
            <person name="Baker B.J."/>
            <person name="Piceno Y.M."/>
            <person name="Andersen G.L."/>
            <person name="Banfield J.F."/>
        </authorList>
    </citation>
    <scope>NUCLEOTIDE SEQUENCE [LARGE SCALE GENOMIC DNA]</scope>
</reference>
<dbReference type="Proteomes" id="UP000053860">
    <property type="component" value="Unassembled WGS sequence"/>
</dbReference>
<name>A0A117M188_9BACT</name>
<protein>
    <submittedName>
        <fullName evidence="2">Uncharacterized protein</fullName>
    </submittedName>
</protein>
<accession>A0A117M188</accession>
<feature type="signal peptide" evidence="1">
    <location>
        <begin position="1"/>
        <end position="20"/>
    </location>
</feature>
<evidence type="ECO:0000313" key="2">
    <source>
        <dbReference type="EMBL" id="KUK78835.1"/>
    </source>
</evidence>
<comment type="caution">
    <text evidence="2">The sequence shown here is derived from an EMBL/GenBank/DDBJ whole genome shotgun (WGS) entry which is preliminary data.</text>
</comment>
<dbReference type="CDD" id="cd14251">
    <property type="entry name" value="PL-6"/>
    <property type="match status" value="1"/>
</dbReference>
<dbReference type="Gene3D" id="2.160.20.10">
    <property type="entry name" value="Single-stranded right-handed beta-helix, Pectin lyase-like"/>
    <property type="match status" value="1"/>
</dbReference>